<dbReference type="InterPro" id="IPR013656">
    <property type="entry name" value="PAS_4"/>
</dbReference>
<dbReference type="InterPro" id="IPR035965">
    <property type="entry name" value="PAS-like_dom_sf"/>
</dbReference>
<dbReference type="Gene3D" id="3.30.450.40">
    <property type="match status" value="1"/>
</dbReference>
<dbReference type="SMART" id="SM00331">
    <property type="entry name" value="PP2C_SIG"/>
    <property type="match status" value="1"/>
</dbReference>
<evidence type="ECO:0000313" key="4">
    <source>
        <dbReference type="EMBL" id="MFB9465191.1"/>
    </source>
</evidence>
<keyword evidence="5" id="KW-1185">Reference proteome</keyword>
<dbReference type="Proteomes" id="UP001589709">
    <property type="component" value="Unassembled WGS sequence"/>
</dbReference>
<dbReference type="Pfam" id="PF13185">
    <property type="entry name" value="GAF_2"/>
    <property type="match status" value="1"/>
</dbReference>
<dbReference type="PANTHER" id="PTHR43156">
    <property type="entry name" value="STAGE II SPORULATION PROTEIN E-RELATED"/>
    <property type="match status" value="1"/>
</dbReference>
<name>A0ABV5N4H5_9ACTN</name>
<organism evidence="4 5">
    <name type="scientific">Streptomyces cinereospinus</name>
    <dbReference type="NCBI Taxonomy" id="285561"/>
    <lineage>
        <taxon>Bacteria</taxon>
        <taxon>Bacillati</taxon>
        <taxon>Actinomycetota</taxon>
        <taxon>Actinomycetes</taxon>
        <taxon>Kitasatosporales</taxon>
        <taxon>Streptomycetaceae</taxon>
        <taxon>Streptomyces</taxon>
    </lineage>
</organism>
<dbReference type="Gene3D" id="3.30.450.20">
    <property type="entry name" value="PAS domain"/>
    <property type="match status" value="1"/>
</dbReference>
<dbReference type="SUPFAM" id="SSF55781">
    <property type="entry name" value="GAF domain-like"/>
    <property type="match status" value="1"/>
</dbReference>
<sequence>MNSRSAHDNADERMFADFLTGVVAALIDQRGTVQQWSSTAADLLETPADAVCGRPVTSLFADAHRRSDGLPDHGATALLRHARGHGVAVRCRVLPLGPTAYRLLLAVPADRAEESERGAALMRALLTQKRIGVVLRDTRLSVVRSNFTEAGLVPLPSGSRLADVVVGSDAAKAEAELRGVLETGTPLVDPAQRIRVLHEPGQEYSFSVAAVRTTDRRGQPTGVTVLLTDATTRWRADQRLRLRHQAAISIGSSLDVSRTAQDIADVLVPDFAGLVAVDLAEAVLAGNEPHKTIGGGDPYLRRMGVKGSHGWPAGLLSPGEAFPAMPDLPRLRSLQEGRTVVSDRDTVEQTLGSEELRKLLIPEDGRCLAVAPLFARGLILGVIGAWRTDREQPFDEQDADLLTEIAAHAALSIDNARRYTREHNAAVALQQRLLPAATTQTPAVEAVGRYLPAAGGAEIGGDWFDVIPLPSLRVAMVVGDVIGHGLHAAATMGRLRTAVQTLADLELPPDELLTRLDELVGRLAAEAHPAERDVVGATCLVALYDPVTQQCTVASAGHPPPIMAESGSTACPIAVHPGPPLGVGGLPFETTTFRLAPDSWLALYTDGLLARNANDIDTAVDRLALHIDGLHRSASPLAEATRALTSEPAQHHAADDTALLLARARPLRPHAVAEWEFPADPAAVAEARAASSAKLAEWGLEPLDFAVELIVSELVTNAVRYAGGPVGLRLIHDMFLFCEVTDPSNTQPRLRRAAPGDEGGRGLFLVAQLSKRWGSRYGQLGKTIWAELEVPACFPVDA</sequence>
<dbReference type="SUPFAM" id="SSF81606">
    <property type="entry name" value="PP2C-like"/>
    <property type="match status" value="1"/>
</dbReference>
<dbReference type="InterPro" id="IPR029016">
    <property type="entry name" value="GAF-like_dom_sf"/>
</dbReference>
<evidence type="ECO:0000256" key="1">
    <source>
        <dbReference type="ARBA" id="ARBA00022801"/>
    </source>
</evidence>
<dbReference type="RefSeq" id="WP_381348021.1">
    <property type="nucleotide sequence ID" value="NZ_JBHMCY010000041.1"/>
</dbReference>
<gene>
    <name evidence="4" type="ORF">ACFF45_21350</name>
</gene>
<dbReference type="Gene3D" id="3.60.40.10">
    <property type="entry name" value="PPM-type phosphatase domain"/>
    <property type="match status" value="1"/>
</dbReference>
<dbReference type="CDD" id="cd16936">
    <property type="entry name" value="HATPase_RsbW-like"/>
    <property type="match status" value="1"/>
</dbReference>
<proteinExistence type="predicted"/>
<evidence type="ECO:0000259" key="3">
    <source>
        <dbReference type="SMART" id="SM00331"/>
    </source>
</evidence>
<dbReference type="Pfam" id="PF07228">
    <property type="entry name" value="SpoIIE"/>
    <property type="match status" value="1"/>
</dbReference>
<dbReference type="SUPFAM" id="SSF55785">
    <property type="entry name" value="PYP-like sensor domain (PAS domain)"/>
    <property type="match status" value="2"/>
</dbReference>
<protein>
    <submittedName>
        <fullName evidence="4">SpoIIE family protein phosphatase</fullName>
    </submittedName>
</protein>
<dbReference type="Gene3D" id="3.30.565.10">
    <property type="entry name" value="Histidine kinase-like ATPase, C-terminal domain"/>
    <property type="match status" value="1"/>
</dbReference>
<dbReference type="InterPro" id="IPR001932">
    <property type="entry name" value="PPM-type_phosphatase-like_dom"/>
</dbReference>
<dbReference type="EMBL" id="JBHMCY010000041">
    <property type="protein sequence ID" value="MFB9465191.1"/>
    <property type="molecule type" value="Genomic_DNA"/>
</dbReference>
<feature type="domain" description="GAF" evidence="2">
    <location>
        <begin position="251"/>
        <end position="423"/>
    </location>
</feature>
<dbReference type="Pfam" id="PF08448">
    <property type="entry name" value="PAS_4"/>
    <property type="match status" value="1"/>
</dbReference>
<keyword evidence="1" id="KW-0378">Hydrolase</keyword>
<dbReference type="SMART" id="SM00065">
    <property type="entry name" value="GAF"/>
    <property type="match status" value="1"/>
</dbReference>
<evidence type="ECO:0000259" key="2">
    <source>
        <dbReference type="SMART" id="SM00065"/>
    </source>
</evidence>
<dbReference type="Pfam" id="PF13581">
    <property type="entry name" value="HATPase_c_2"/>
    <property type="match status" value="1"/>
</dbReference>
<dbReference type="InterPro" id="IPR036890">
    <property type="entry name" value="HATPase_C_sf"/>
</dbReference>
<reference evidence="4 5" key="1">
    <citation type="submission" date="2024-09" db="EMBL/GenBank/DDBJ databases">
        <authorList>
            <person name="Sun Q."/>
            <person name="Mori K."/>
        </authorList>
    </citation>
    <scope>NUCLEOTIDE SEQUENCE [LARGE SCALE GENOMIC DNA]</scope>
    <source>
        <strain evidence="4 5">JCM 6917</strain>
    </source>
</reference>
<dbReference type="InterPro" id="IPR003594">
    <property type="entry name" value="HATPase_dom"/>
</dbReference>
<feature type="domain" description="PPM-type phosphatase" evidence="3">
    <location>
        <begin position="444"/>
        <end position="664"/>
    </location>
</feature>
<dbReference type="InterPro" id="IPR052016">
    <property type="entry name" value="Bact_Sigma-Reg"/>
</dbReference>
<comment type="caution">
    <text evidence="4">The sequence shown here is derived from an EMBL/GenBank/DDBJ whole genome shotgun (WGS) entry which is preliminary data.</text>
</comment>
<evidence type="ECO:0000313" key="5">
    <source>
        <dbReference type="Proteomes" id="UP001589709"/>
    </source>
</evidence>
<dbReference type="InterPro" id="IPR036457">
    <property type="entry name" value="PPM-type-like_dom_sf"/>
</dbReference>
<dbReference type="PANTHER" id="PTHR43156:SF2">
    <property type="entry name" value="STAGE II SPORULATION PROTEIN E"/>
    <property type="match status" value="1"/>
</dbReference>
<accession>A0ABV5N4H5</accession>
<dbReference type="InterPro" id="IPR003018">
    <property type="entry name" value="GAF"/>
</dbReference>